<sequence>MPAVENAELSLVWIGKGDCLDAFVAFFDQKTFEWSSIIALFDARIDANVNVFFIRKLLDSKDSILDMNEGIQLPESINSLIPLIFKLSVSSFDLTLRHSNAILVRQFGLGLFDLFTNQTVFMQTLVKTVQEDMLEAMDEESDTESVDYTHQLAESQVSLTTFEALSDEEHSTVVEKKRNIPPLLSSSLEFEIDSFSLNLCSTSEWLEGVMFSSTLPSSSDTARHHLSITKQISPFLADLPSLSLLHFTHPQPTASAQWQRAFNHTFHKLTNELTSFSMTKPENKVSVRQISNDSIEVMFFSVTLNNLNGRMWHSMTVQTAKDVSDVMRGKGKVTVEIGNEDVWTMVNMSAPQPHPPYPPLPRRVPANHESMHDAAG</sequence>
<keyword evidence="3" id="KW-1185">Reference proteome</keyword>
<name>A0ABQ9XXB9_9EUKA</name>
<evidence type="ECO:0000256" key="1">
    <source>
        <dbReference type="SAM" id="MobiDB-lite"/>
    </source>
</evidence>
<protein>
    <submittedName>
        <fullName evidence="2">Uncharacterized protein</fullName>
    </submittedName>
</protein>
<reference evidence="2 3" key="1">
    <citation type="journal article" date="2022" name="bioRxiv">
        <title>Genomics of Preaxostyla Flagellates Illuminates Evolutionary Transitions and the Path Towards Mitochondrial Loss.</title>
        <authorList>
            <person name="Novak L.V.F."/>
            <person name="Treitli S.C."/>
            <person name="Pyrih J."/>
            <person name="Halakuc P."/>
            <person name="Pipaliya S.V."/>
            <person name="Vacek V."/>
            <person name="Brzon O."/>
            <person name="Soukal P."/>
            <person name="Eme L."/>
            <person name="Dacks J.B."/>
            <person name="Karnkowska A."/>
            <person name="Elias M."/>
            <person name="Hampl V."/>
        </authorList>
    </citation>
    <scope>NUCLEOTIDE SEQUENCE [LARGE SCALE GENOMIC DNA]</scope>
    <source>
        <strain evidence="2">NAU3</strain>
        <tissue evidence="2">Gut</tissue>
    </source>
</reference>
<proteinExistence type="predicted"/>
<feature type="region of interest" description="Disordered" evidence="1">
    <location>
        <begin position="353"/>
        <end position="376"/>
    </location>
</feature>
<evidence type="ECO:0000313" key="2">
    <source>
        <dbReference type="EMBL" id="KAK2956124.1"/>
    </source>
</evidence>
<evidence type="ECO:0000313" key="3">
    <source>
        <dbReference type="Proteomes" id="UP001281761"/>
    </source>
</evidence>
<comment type="caution">
    <text evidence="2">The sequence shown here is derived from an EMBL/GenBank/DDBJ whole genome shotgun (WGS) entry which is preliminary data.</text>
</comment>
<dbReference type="Proteomes" id="UP001281761">
    <property type="component" value="Unassembled WGS sequence"/>
</dbReference>
<accession>A0ABQ9XXB9</accession>
<gene>
    <name evidence="2" type="ORF">BLNAU_8904</name>
</gene>
<organism evidence="2 3">
    <name type="scientific">Blattamonas nauphoetae</name>
    <dbReference type="NCBI Taxonomy" id="2049346"/>
    <lineage>
        <taxon>Eukaryota</taxon>
        <taxon>Metamonada</taxon>
        <taxon>Preaxostyla</taxon>
        <taxon>Oxymonadida</taxon>
        <taxon>Blattamonas</taxon>
    </lineage>
</organism>
<feature type="compositionally biased region" description="Pro residues" evidence="1">
    <location>
        <begin position="353"/>
        <end position="362"/>
    </location>
</feature>
<dbReference type="EMBL" id="JARBJD010000059">
    <property type="protein sequence ID" value="KAK2956124.1"/>
    <property type="molecule type" value="Genomic_DNA"/>
</dbReference>